<dbReference type="SMART" id="SM00213">
    <property type="entry name" value="UBQ"/>
    <property type="match status" value="1"/>
</dbReference>
<evidence type="ECO:0000259" key="7">
    <source>
        <dbReference type="PROSITE" id="PS50053"/>
    </source>
</evidence>
<feature type="region of interest" description="Disordered" evidence="6">
    <location>
        <begin position="1305"/>
        <end position="1327"/>
    </location>
</feature>
<dbReference type="Gene3D" id="3.10.20.90">
    <property type="entry name" value="Phosphatidylinositol 3-kinase Catalytic Subunit, Chain A, domain 1"/>
    <property type="match status" value="1"/>
</dbReference>
<evidence type="ECO:0000256" key="2">
    <source>
        <dbReference type="ARBA" id="ARBA00022525"/>
    </source>
</evidence>
<feature type="domain" description="Ubiquitin-like" evidence="7">
    <location>
        <begin position="3"/>
        <end position="75"/>
    </location>
</feature>
<dbReference type="InterPro" id="IPR000626">
    <property type="entry name" value="Ubiquitin-like_dom"/>
</dbReference>
<dbReference type="GO" id="GO:0005829">
    <property type="term" value="C:cytosol"/>
    <property type="evidence" value="ECO:0007669"/>
    <property type="project" value="TreeGrafter"/>
</dbReference>
<dbReference type="Proteomes" id="UP000025227">
    <property type="component" value="Unplaced"/>
</dbReference>
<evidence type="ECO:0000256" key="1">
    <source>
        <dbReference type="ARBA" id="ARBA00004550"/>
    </source>
</evidence>
<keyword evidence="4" id="KW-0156">Chromatin regulator</keyword>
<accession>A0A7I4YL41</accession>
<dbReference type="GO" id="GO:0006915">
    <property type="term" value="P:apoptotic process"/>
    <property type="evidence" value="ECO:0007669"/>
    <property type="project" value="UniProtKB-KW"/>
</dbReference>
<dbReference type="GO" id="GO:0031593">
    <property type="term" value="F:polyubiquitin modification-dependent protein binding"/>
    <property type="evidence" value="ECO:0007669"/>
    <property type="project" value="TreeGrafter"/>
</dbReference>
<proteinExistence type="predicted"/>
<feature type="compositionally biased region" description="Polar residues" evidence="6">
    <location>
        <begin position="540"/>
        <end position="559"/>
    </location>
</feature>
<feature type="compositionally biased region" description="Polar residues" evidence="6">
    <location>
        <begin position="1307"/>
        <end position="1322"/>
    </location>
</feature>
<feature type="compositionally biased region" description="Low complexity" evidence="6">
    <location>
        <begin position="525"/>
        <end position="534"/>
    </location>
</feature>
<keyword evidence="3" id="KW-0053">Apoptosis</keyword>
<dbReference type="GO" id="GO:0006511">
    <property type="term" value="P:ubiquitin-dependent protein catabolic process"/>
    <property type="evidence" value="ECO:0007669"/>
    <property type="project" value="TreeGrafter"/>
</dbReference>
<evidence type="ECO:0000256" key="5">
    <source>
        <dbReference type="ARBA" id="ARBA00030033"/>
    </source>
</evidence>
<dbReference type="Pfam" id="PF00240">
    <property type="entry name" value="ubiquitin"/>
    <property type="match status" value="1"/>
</dbReference>
<feature type="region of interest" description="Disordered" evidence="6">
    <location>
        <begin position="918"/>
        <end position="940"/>
    </location>
</feature>
<dbReference type="InterPro" id="IPR021925">
    <property type="entry name" value="BAG6"/>
</dbReference>
<evidence type="ECO:0000313" key="9">
    <source>
        <dbReference type="WBParaSite" id="HCON_00116470-00001"/>
    </source>
</evidence>
<name>A0A7I4YL41_HAECO</name>
<feature type="compositionally biased region" description="Polar residues" evidence="6">
    <location>
        <begin position="918"/>
        <end position="928"/>
    </location>
</feature>
<feature type="region of interest" description="Disordered" evidence="6">
    <location>
        <begin position="1441"/>
        <end position="1463"/>
    </location>
</feature>
<keyword evidence="8" id="KW-1185">Reference proteome</keyword>
<dbReference type="GO" id="GO:0005576">
    <property type="term" value="C:extracellular region"/>
    <property type="evidence" value="ECO:0007669"/>
    <property type="project" value="UniProtKB-SubCell"/>
</dbReference>
<feature type="region of interest" description="Disordered" evidence="6">
    <location>
        <begin position="744"/>
        <end position="783"/>
    </location>
</feature>
<dbReference type="InterPro" id="IPR015496">
    <property type="entry name" value="Ubiquilin"/>
</dbReference>
<protein>
    <recommendedName>
        <fullName evidence="5">BCL2-associated athanogene 6</fullName>
    </recommendedName>
</protein>
<sequence length="1463" mass="162545">MRMNIRLKIMDQTDHPFEVDDQTLLSDFRLQVAERLHIPPDRQRMIFAGHVLKNENSTLSACGLRDGHVVHLVERPADMPFPPSQTEQNDFGSRVHHQQHGRFFQNMFDTHRNERERITYVLPFERSGILIDNTRIEELVRTAINNTSFLTRDQVDRFQIRWENDQALHISLPAQRNPHIASPALERVSLILSLLDQIAHFHSIVEAENGLVDRIDEFLEGTHVYDQENTSVMNEQVRAVALSLENESMCRSRLIDLYGSEDAGEDETDEHAARYQTFAETDVSPGFVMRHAITDDLVGILRRLRNEEEALHPHLIRFERILNSRILYNIDDAEHTDTDYRANFFTVYLEHIQRVLHRLSHAWHLASDLSVYLHTPIPRRLLPSYQQFRLAPPTEGEIVLEFHPSQEAASSEVTSNEPSWRFLNFPPPGVDVQELSNDEIRIIGMNPTIRRMHQMGIAVPIPVSTVGQTGNPSGHSRMIAPRRLLPARRSGAMPWNSRHSSSGVGLVQPFHESPAPSGFGDATPNSISTTNTSNLRSGDVPQSSHTGSSNRAAPSYSTTSLQSLEEALTNALEGGLPSLESSNPYERIMRRLLQSSHDESVDISNVFRSASVQQALSRSGSRTETGTNEGSSAQHVSTRTPVGLRAPVPSLGSLARGVITQSGGDMPFMSEVISNIMRNNGLGTSLPPQVDVIVEYGDANTHSGLNQGQPQLLNMAMGGIADANGRQPAAVGYHVEVHQFDIFSHTPDQDDTPQNSSQNDAASSAPTSSTNVPPVTASTPSIVTNDFNHSRQRQQGPPGFPFLMGGMNFPPEMHFTTPRQDIVNVDPFLSCASRFTDVQRVLRSSHPSVSSQLSPYRRLMGDSLSSSSLTDRRVTPVDAYERVTLALNSSGHVLMANESDFENFVQLAIRSALSQMVHTDQDRNSQNARGGGSRMFPGQSVQLPGGGEIVQATVTAPVLVHAEIDEHPNAHSETTVRNEPHGNQALSIANGASNGQQYDFIPRDEQGRNILEEMASSMTIGLDTRVTTILETYRAPASMLRPGNGAGVLAHLEALLLNFATLGDLANVINVNMAPLESHRAHFRSHVIENQLNGNSTPSAEDLLSASVRLAALISSISSVICAAGGELEREWNGRRMNISATIHNVEVATIQQLLRALLDRNISDAEFSHRIQNSLRDYVRHLVALGNHSFVSADQTAYVRIVYEVLMRADRSIGNVDANITRLLHLRNCILPRVAAFLRDQGRFPNLDEIPSRLLVWSLMDEEQRQEELTRTERPTSSESYRPCNGTVEYCVDDNNDCTCTDETEPSTSRGYTSMSHSSQAVVGREEVGSRAQLGTYDGSWQRLFPEWVQTIQDDIRSAQTNPRRARNPSDIYQTAHPEQARRQVVPEHASREDVLSSALRETVGSAFHGNIPAAVEANLSSSSATSAFSELMDSAIQRRLDQDNDYDPSRYPNINRRYSRK</sequence>
<feature type="region of interest" description="Disordered" evidence="6">
    <location>
        <begin position="490"/>
        <end position="559"/>
    </location>
</feature>
<evidence type="ECO:0000313" key="8">
    <source>
        <dbReference type="Proteomes" id="UP000025227"/>
    </source>
</evidence>
<keyword evidence="2" id="KW-0964">Secreted</keyword>
<feature type="compositionally biased region" description="Low complexity" evidence="6">
    <location>
        <begin position="754"/>
        <end position="765"/>
    </location>
</feature>
<dbReference type="PROSITE" id="PS50053">
    <property type="entry name" value="UBIQUITIN_2"/>
    <property type="match status" value="1"/>
</dbReference>
<organism evidence="8 9">
    <name type="scientific">Haemonchus contortus</name>
    <name type="common">Barber pole worm</name>
    <dbReference type="NCBI Taxonomy" id="6289"/>
    <lineage>
        <taxon>Eukaryota</taxon>
        <taxon>Metazoa</taxon>
        <taxon>Ecdysozoa</taxon>
        <taxon>Nematoda</taxon>
        <taxon>Chromadorea</taxon>
        <taxon>Rhabditida</taxon>
        <taxon>Rhabditina</taxon>
        <taxon>Rhabditomorpha</taxon>
        <taxon>Strongyloidea</taxon>
        <taxon>Trichostrongylidae</taxon>
        <taxon>Haemonchus</taxon>
    </lineage>
</organism>
<dbReference type="SUPFAM" id="SSF54236">
    <property type="entry name" value="Ubiquitin-like"/>
    <property type="match status" value="1"/>
</dbReference>
<reference evidence="9" key="1">
    <citation type="submission" date="2020-12" db="UniProtKB">
        <authorList>
            <consortium name="WormBaseParasite"/>
        </authorList>
    </citation>
    <scope>IDENTIFICATION</scope>
    <source>
        <strain evidence="9">MHco3</strain>
    </source>
</reference>
<comment type="subcellular location">
    <subcellularLocation>
        <location evidence="1">Secreted</location>
        <location evidence="1">Extracellular exosome</location>
    </subcellularLocation>
</comment>
<dbReference type="WBParaSite" id="HCON_00116470-00001">
    <property type="protein sequence ID" value="HCON_00116470-00001"/>
    <property type="gene ID" value="HCON_00116470"/>
</dbReference>
<dbReference type="OrthoDB" id="5861979at2759"/>
<dbReference type="GO" id="GO:0006325">
    <property type="term" value="P:chromatin organization"/>
    <property type="evidence" value="ECO:0007669"/>
    <property type="project" value="UniProtKB-KW"/>
</dbReference>
<evidence type="ECO:0000256" key="6">
    <source>
        <dbReference type="SAM" id="MobiDB-lite"/>
    </source>
</evidence>
<feature type="compositionally biased region" description="Polar residues" evidence="6">
    <location>
        <begin position="614"/>
        <end position="640"/>
    </location>
</feature>
<feature type="region of interest" description="Disordered" evidence="6">
    <location>
        <begin position="614"/>
        <end position="647"/>
    </location>
</feature>
<dbReference type="PANTHER" id="PTHR10677">
    <property type="entry name" value="UBIQUILIN"/>
    <property type="match status" value="1"/>
</dbReference>
<evidence type="ECO:0000256" key="3">
    <source>
        <dbReference type="ARBA" id="ARBA00022703"/>
    </source>
</evidence>
<feature type="compositionally biased region" description="Polar residues" evidence="6">
    <location>
        <begin position="766"/>
        <end position="783"/>
    </location>
</feature>
<dbReference type="InterPro" id="IPR029071">
    <property type="entry name" value="Ubiquitin-like_domsf"/>
</dbReference>
<dbReference type="Pfam" id="PF12057">
    <property type="entry name" value="BAG6"/>
    <property type="match status" value="1"/>
</dbReference>
<evidence type="ECO:0000256" key="4">
    <source>
        <dbReference type="ARBA" id="ARBA00022853"/>
    </source>
</evidence>
<dbReference type="PANTHER" id="PTHR10677:SF3">
    <property type="entry name" value="FI07626P-RELATED"/>
    <property type="match status" value="1"/>
</dbReference>